<dbReference type="GO" id="GO:0050660">
    <property type="term" value="F:flavin adenine dinucleotide binding"/>
    <property type="evidence" value="ECO:0007669"/>
    <property type="project" value="InterPro"/>
</dbReference>
<comment type="similarity">
    <text evidence="2 6">Belongs to the acyl-CoA dehydrogenase family.</text>
</comment>
<dbReference type="FunFam" id="1.20.140.10:FF:000012">
    <property type="entry name" value="Acyl-CoA dehydrogenase fadE12"/>
    <property type="match status" value="1"/>
</dbReference>
<feature type="domain" description="Acyl-CoA dehydrogenase/oxidase C-terminal" evidence="7">
    <location>
        <begin position="231"/>
        <end position="364"/>
    </location>
</feature>
<reference evidence="10 11" key="1">
    <citation type="submission" date="2015-12" db="EMBL/GenBank/DDBJ databases">
        <title>Genome sequence of Oceanibaculum pacificum MCCC 1A02656.</title>
        <authorList>
            <person name="Lu L."/>
            <person name="Lai Q."/>
            <person name="Shao Z."/>
            <person name="Qian P."/>
        </authorList>
    </citation>
    <scope>NUCLEOTIDE SEQUENCE [LARGE SCALE GENOMIC DNA]</scope>
    <source>
        <strain evidence="10 11">MCCC 1A02656</strain>
    </source>
</reference>
<evidence type="ECO:0000256" key="4">
    <source>
        <dbReference type="ARBA" id="ARBA00022827"/>
    </source>
</evidence>
<evidence type="ECO:0000256" key="1">
    <source>
        <dbReference type="ARBA" id="ARBA00001974"/>
    </source>
</evidence>
<dbReference type="PROSITE" id="PS00073">
    <property type="entry name" value="ACYL_COA_DH_2"/>
    <property type="match status" value="1"/>
</dbReference>
<dbReference type="Proteomes" id="UP000076400">
    <property type="component" value="Unassembled WGS sequence"/>
</dbReference>
<dbReference type="InterPro" id="IPR036250">
    <property type="entry name" value="AcylCo_DH-like_C"/>
</dbReference>
<dbReference type="Gene3D" id="1.10.540.10">
    <property type="entry name" value="Acyl-CoA dehydrogenase/oxidase, N-terminal domain"/>
    <property type="match status" value="1"/>
</dbReference>
<organism evidence="10 11">
    <name type="scientific">Oceanibaculum pacificum</name>
    <dbReference type="NCBI Taxonomy" id="580166"/>
    <lineage>
        <taxon>Bacteria</taxon>
        <taxon>Pseudomonadati</taxon>
        <taxon>Pseudomonadota</taxon>
        <taxon>Alphaproteobacteria</taxon>
        <taxon>Rhodospirillales</taxon>
        <taxon>Oceanibaculaceae</taxon>
        <taxon>Oceanibaculum</taxon>
    </lineage>
</organism>
<accession>A0A154WGW4</accession>
<evidence type="ECO:0000313" key="11">
    <source>
        <dbReference type="Proteomes" id="UP000076400"/>
    </source>
</evidence>
<gene>
    <name evidence="10" type="ORF">AUP43_04210</name>
</gene>
<dbReference type="GO" id="GO:0033539">
    <property type="term" value="P:fatty acid beta-oxidation using acyl-CoA dehydrogenase"/>
    <property type="evidence" value="ECO:0007669"/>
    <property type="project" value="TreeGrafter"/>
</dbReference>
<dbReference type="SUPFAM" id="SSF47203">
    <property type="entry name" value="Acyl-CoA dehydrogenase C-terminal domain-like"/>
    <property type="match status" value="1"/>
</dbReference>
<evidence type="ECO:0000313" key="10">
    <source>
        <dbReference type="EMBL" id="KZD12757.1"/>
    </source>
</evidence>
<dbReference type="GO" id="GO:0005737">
    <property type="term" value="C:cytoplasm"/>
    <property type="evidence" value="ECO:0007669"/>
    <property type="project" value="TreeGrafter"/>
</dbReference>
<dbReference type="InterPro" id="IPR009075">
    <property type="entry name" value="AcylCo_DH/oxidase_C"/>
</dbReference>
<evidence type="ECO:0000259" key="7">
    <source>
        <dbReference type="Pfam" id="PF00441"/>
    </source>
</evidence>
<dbReference type="SUPFAM" id="SSF56645">
    <property type="entry name" value="Acyl-CoA dehydrogenase NM domain-like"/>
    <property type="match status" value="1"/>
</dbReference>
<dbReference type="InterPro" id="IPR037069">
    <property type="entry name" value="AcylCoA_DH/ox_N_sf"/>
</dbReference>
<dbReference type="FunFam" id="1.10.540.10:FF:000013">
    <property type="entry name" value="Acyl-CoA dehydrogenase"/>
    <property type="match status" value="1"/>
</dbReference>
<dbReference type="OrthoDB" id="5510711at2"/>
<keyword evidence="3 6" id="KW-0285">Flavoprotein</keyword>
<dbReference type="Pfam" id="PF02771">
    <property type="entry name" value="Acyl-CoA_dh_N"/>
    <property type="match status" value="1"/>
</dbReference>
<feature type="domain" description="Acyl-CoA oxidase/dehydrogenase middle" evidence="8">
    <location>
        <begin position="120"/>
        <end position="218"/>
    </location>
</feature>
<dbReference type="InterPro" id="IPR013786">
    <property type="entry name" value="AcylCoA_DH/ox_N"/>
</dbReference>
<name>A0A154WGW4_9PROT</name>
<comment type="caution">
    <text evidence="10">The sequence shown here is derived from an EMBL/GenBank/DDBJ whole genome shotgun (WGS) entry which is preliminary data.</text>
</comment>
<dbReference type="GO" id="GO:0003995">
    <property type="term" value="F:acyl-CoA dehydrogenase activity"/>
    <property type="evidence" value="ECO:0007669"/>
    <property type="project" value="InterPro"/>
</dbReference>
<dbReference type="PIRSF" id="PIRSF016578">
    <property type="entry name" value="HsaA"/>
    <property type="match status" value="1"/>
</dbReference>
<evidence type="ECO:0000256" key="3">
    <source>
        <dbReference type="ARBA" id="ARBA00022630"/>
    </source>
</evidence>
<comment type="cofactor">
    <cofactor evidence="1 6">
        <name>FAD</name>
        <dbReference type="ChEBI" id="CHEBI:57692"/>
    </cofactor>
</comment>
<dbReference type="RefSeq" id="WP_067551430.1">
    <property type="nucleotide sequence ID" value="NZ_LPXN01000002.1"/>
</dbReference>
<dbReference type="InterPro" id="IPR009100">
    <property type="entry name" value="AcylCoA_DH/oxidase_NM_dom_sf"/>
</dbReference>
<dbReference type="Pfam" id="PF02770">
    <property type="entry name" value="Acyl-CoA_dh_M"/>
    <property type="match status" value="1"/>
</dbReference>
<dbReference type="Gene3D" id="1.20.140.10">
    <property type="entry name" value="Butyryl-CoA Dehydrogenase, subunit A, domain 3"/>
    <property type="match status" value="1"/>
</dbReference>
<evidence type="ECO:0000259" key="8">
    <source>
        <dbReference type="Pfam" id="PF02770"/>
    </source>
</evidence>
<proteinExistence type="inferred from homology"/>
<keyword evidence="4 6" id="KW-0274">FAD</keyword>
<dbReference type="Pfam" id="PF00441">
    <property type="entry name" value="Acyl-CoA_dh_1"/>
    <property type="match status" value="1"/>
</dbReference>
<dbReference type="PANTHER" id="PTHR48083">
    <property type="entry name" value="MEDIUM-CHAIN SPECIFIC ACYL-COA DEHYDROGENASE, MITOCHONDRIAL-RELATED"/>
    <property type="match status" value="1"/>
</dbReference>
<dbReference type="STRING" id="580166.AUP43_04210"/>
<dbReference type="InterPro" id="IPR050741">
    <property type="entry name" value="Acyl-CoA_dehydrogenase"/>
</dbReference>
<protein>
    <submittedName>
        <fullName evidence="10">Acyl-CoA dehydrogenase</fullName>
    </submittedName>
</protein>
<evidence type="ECO:0000259" key="9">
    <source>
        <dbReference type="Pfam" id="PF02771"/>
    </source>
</evidence>
<feature type="domain" description="Acyl-CoA dehydrogenase/oxidase N-terminal" evidence="9">
    <location>
        <begin position="9"/>
        <end position="115"/>
    </location>
</feature>
<evidence type="ECO:0000256" key="6">
    <source>
        <dbReference type="RuleBase" id="RU362125"/>
    </source>
</evidence>
<dbReference type="Gene3D" id="2.40.110.10">
    <property type="entry name" value="Butyryl-CoA Dehydrogenase, subunit A, domain 2"/>
    <property type="match status" value="1"/>
</dbReference>
<keyword evidence="5 6" id="KW-0560">Oxidoreductase</keyword>
<dbReference type="EMBL" id="LPXN01000002">
    <property type="protein sequence ID" value="KZD12757.1"/>
    <property type="molecule type" value="Genomic_DNA"/>
</dbReference>
<evidence type="ECO:0000256" key="5">
    <source>
        <dbReference type="ARBA" id="ARBA00023002"/>
    </source>
</evidence>
<dbReference type="InterPro" id="IPR006091">
    <property type="entry name" value="Acyl-CoA_Oxase/DH_mid-dom"/>
</dbReference>
<dbReference type="InterPro" id="IPR046373">
    <property type="entry name" value="Acyl-CoA_Oxase/DH_mid-dom_sf"/>
</dbReference>
<dbReference type="InterPro" id="IPR006089">
    <property type="entry name" value="Acyl-CoA_DH_CS"/>
</dbReference>
<sequence length="386" mass="42779">MSETTESFPEIRDAVRQLCAGFPGEYWRETDRERAYPTEFVKALTEAGYLSVLIPEEYGGSGLGIEAAAAILEEIQKSGCNGAACHAQMYTMGTLLRHGNDAQKKQYLPKVATGELRLQAFGVTEPTAGTDTTSIRTVAVREGDKYIVNGQKVWTSRAEHSDLMILLARTTPKDQVTKKTEGLSVFLVDMKKALGKGLTIRPIRTMLNHATTEIFLDDLEVPAENLIGEEGKGFRYILDGMNAERILIASECIGDARWFIKKATDYANERKVFNRPIGQNQGIQFPIAKAYAQSEAAALMVERAAQMYDSKQPCGKEANMAKLLAADASWAAADMCLQTHGGFGFAEEYDVERKFRETRLYQIAPISTNLIYSYLAEHVLGLPRSY</sequence>
<dbReference type="PROSITE" id="PS00072">
    <property type="entry name" value="ACYL_COA_DH_1"/>
    <property type="match status" value="1"/>
</dbReference>
<dbReference type="PANTHER" id="PTHR48083:SF1">
    <property type="entry name" value="DEHYDROGENASE, PUTATIVE (AFU_ORTHOLOGUE AFUA_7G06510)-RELATED"/>
    <property type="match status" value="1"/>
</dbReference>
<dbReference type="AlphaFoldDB" id="A0A154WGW4"/>
<keyword evidence="11" id="KW-1185">Reference proteome</keyword>
<dbReference type="FunFam" id="2.40.110.10:FF:000014">
    <property type="entry name" value="Probable acyl-CoA dehydrogenase"/>
    <property type="match status" value="1"/>
</dbReference>
<evidence type="ECO:0000256" key="2">
    <source>
        <dbReference type="ARBA" id="ARBA00009347"/>
    </source>
</evidence>